<evidence type="ECO:0000259" key="2">
    <source>
        <dbReference type="Pfam" id="PF25199"/>
    </source>
</evidence>
<dbReference type="SUPFAM" id="SSF52540">
    <property type="entry name" value="P-loop containing nucleoside triphosphate hydrolases"/>
    <property type="match status" value="1"/>
</dbReference>
<dbReference type="SUPFAM" id="SSF48452">
    <property type="entry name" value="TPR-like"/>
    <property type="match status" value="2"/>
</dbReference>
<dbReference type="Pfam" id="PF25199">
    <property type="entry name" value="nSTAND_NTPase5"/>
    <property type="match status" value="1"/>
</dbReference>
<dbReference type="Pfam" id="PF13374">
    <property type="entry name" value="TPR_10"/>
    <property type="match status" value="3"/>
</dbReference>
<dbReference type="Gene3D" id="3.40.50.300">
    <property type="entry name" value="P-loop containing nucleotide triphosphate hydrolases"/>
    <property type="match status" value="1"/>
</dbReference>
<organism evidence="3 4">
    <name type="scientific">Nocardia beijingensis</name>
    <dbReference type="NCBI Taxonomy" id="95162"/>
    <lineage>
        <taxon>Bacteria</taxon>
        <taxon>Bacillati</taxon>
        <taxon>Actinomycetota</taxon>
        <taxon>Actinomycetes</taxon>
        <taxon>Mycobacteriales</taxon>
        <taxon>Nocardiaceae</taxon>
        <taxon>Nocardia</taxon>
    </lineage>
</organism>
<reference evidence="3 4" key="1">
    <citation type="submission" date="2024-10" db="EMBL/GenBank/DDBJ databases">
        <title>The Natural Products Discovery Center: Release of the First 8490 Sequenced Strains for Exploring Actinobacteria Biosynthetic Diversity.</title>
        <authorList>
            <person name="Kalkreuter E."/>
            <person name="Kautsar S.A."/>
            <person name="Yang D."/>
            <person name="Bader C.D."/>
            <person name="Teijaro C.N."/>
            <person name="Fluegel L."/>
            <person name="Davis C.M."/>
            <person name="Simpson J.R."/>
            <person name="Lauterbach L."/>
            <person name="Steele A.D."/>
            <person name="Gui C."/>
            <person name="Meng S."/>
            <person name="Li G."/>
            <person name="Viehrig K."/>
            <person name="Ye F."/>
            <person name="Su P."/>
            <person name="Kiefer A.F."/>
            <person name="Nichols A."/>
            <person name="Cepeda A.J."/>
            <person name="Yan W."/>
            <person name="Fan B."/>
            <person name="Jiang Y."/>
            <person name="Adhikari A."/>
            <person name="Zheng C.-J."/>
            <person name="Schuster L."/>
            <person name="Cowan T.M."/>
            <person name="Smanski M.J."/>
            <person name="Chevrette M.G."/>
            <person name="De Carvalho L.P.S."/>
            <person name="Shen B."/>
        </authorList>
    </citation>
    <scope>NUCLEOTIDE SEQUENCE [LARGE SCALE GENOMIC DNA]</scope>
    <source>
        <strain evidence="3 4">NPDC019626</strain>
    </source>
</reference>
<sequence>MPDFAQREGEATDTEQPTGTLNPGDGYGSQHILHLVEHPPTAHGESPWKGISGAGVYCGSLLTGVVATDPAHRGYAALGVVPAYVLLAEQGFREVVEQHCGTRGLEWAPVELQELADHQSPTRAATTVGTPATLLTARRAVVEFRGREHLLSELRAWVDEPELGAWLIYGAGGQGKTRLADHLGTELAERRWSVLWLDPAIATAERLRVLVQVVTPVLVIIDYAEARIPQTKTLFTELVNHVGDRPVKVLLLARTIGEWWTQLGAASDAVGDVTARARITALPPLDGGLEAREATYRDTVRAMAETLPVLGEATSAQWEEAAHQVLTQPYRDLGENATVLGVQMNALADLLDARHDTSLPVGRQSLEDRILEHEHRYWTVTAIRDGLDSLGMSTLKDALVATIVLAATNSKDLKNALVRIPDLADQPHLTRTKIQSWLMSLYPGDAVGVYSGPTPDRLAEQLVGRSMLDLARDSVVEALASTIDEVEAEHLLTVCTRAAAHPSLMPAAGERLTEICVAHPHTLLPAAVRIAPQIESPTPLIAALDRLGDDSQTSIDLLDKLLELIPPHTQVLAATAITIGNALIARLKALASTETADQVKLAAVLGKTAQWQIRKDNFADALALATEAVAINRELNTTQEVDQSVGLAKALSTRATALGDLHRYDQSLPAASEAVEIFRSLVDRDPETYVVDFVSALYVLTRQTRGSGQRAAALETASEGISMARSLVETQQSSPARSRLAACLIAVGAEHHDAGQHTEALEAGAEALEIYRELAESRPDAYAAEHAMALHNMSIFLSAAGRHDDAIQLIENAIEIHRGLAVRYPEGNLNYLGSSLHALATKYIERKRFNEAYDPAYESVEILRRLVPGNPEAYERFLGSCLHNFAYILIELDRASEACDPAVQAVDIYRRLAGQNPMIHTATLATCLNTLGRIRKRTGELNSALEAVTEAVELQRSVNEDGQSTRANLAAYLTNLARYQGTAGRRSAGLDAIAEAIAIYEALSNNSPSVYDAELEQARRVRDRFDL</sequence>
<dbReference type="RefSeq" id="WP_396948636.1">
    <property type="nucleotide sequence ID" value="NZ_JBIRXV010000002.1"/>
</dbReference>
<dbReference type="Gene3D" id="1.25.40.10">
    <property type="entry name" value="Tetratricopeptide repeat domain"/>
    <property type="match status" value="3"/>
</dbReference>
<dbReference type="PANTHER" id="PTHR19959:SF119">
    <property type="entry name" value="FUNGAL LIPASE-LIKE DOMAIN-CONTAINING PROTEIN"/>
    <property type="match status" value="1"/>
</dbReference>
<comment type="caution">
    <text evidence="3">The sequence shown here is derived from an EMBL/GenBank/DDBJ whole genome shotgun (WGS) entry which is preliminary data.</text>
</comment>
<dbReference type="InterPro" id="IPR019734">
    <property type="entry name" value="TPR_rpt"/>
</dbReference>
<name>A0ABW7WGS5_9NOCA</name>
<evidence type="ECO:0000256" key="1">
    <source>
        <dbReference type="SAM" id="MobiDB-lite"/>
    </source>
</evidence>
<dbReference type="InterPro" id="IPR011990">
    <property type="entry name" value="TPR-like_helical_dom_sf"/>
</dbReference>
<feature type="compositionally biased region" description="Basic and acidic residues" evidence="1">
    <location>
        <begin position="1"/>
        <end position="10"/>
    </location>
</feature>
<dbReference type="InterPro" id="IPR027417">
    <property type="entry name" value="P-loop_NTPase"/>
</dbReference>
<dbReference type="Proteomes" id="UP001611450">
    <property type="component" value="Unassembled WGS sequence"/>
</dbReference>
<dbReference type="PANTHER" id="PTHR19959">
    <property type="entry name" value="KINESIN LIGHT CHAIN"/>
    <property type="match status" value="1"/>
</dbReference>
<proteinExistence type="predicted"/>
<accession>A0ABW7WGS5</accession>
<gene>
    <name evidence="3" type="ORF">ACH47G_12140</name>
</gene>
<dbReference type="EMBL" id="JBIRXV010000002">
    <property type="protein sequence ID" value="MFI2321234.1"/>
    <property type="molecule type" value="Genomic_DNA"/>
</dbReference>
<feature type="domain" description="Novel STAND NTPase 5" evidence="2">
    <location>
        <begin position="140"/>
        <end position="260"/>
    </location>
</feature>
<evidence type="ECO:0000313" key="4">
    <source>
        <dbReference type="Proteomes" id="UP001611450"/>
    </source>
</evidence>
<feature type="region of interest" description="Disordered" evidence="1">
    <location>
        <begin position="1"/>
        <end position="31"/>
    </location>
</feature>
<dbReference type="InterPro" id="IPR057574">
    <property type="entry name" value="nSTAND_NTPase5_dom"/>
</dbReference>
<keyword evidence="4" id="KW-1185">Reference proteome</keyword>
<evidence type="ECO:0000313" key="3">
    <source>
        <dbReference type="EMBL" id="MFI2321234.1"/>
    </source>
</evidence>
<protein>
    <submittedName>
        <fullName evidence="3">Tetratricopeptide repeat protein</fullName>
    </submittedName>
</protein>
<dbReference type="SMART" id="SM00028">
    <property type="entry name" value="TPR"/>
    <property type="match status" value="7"/>
</dbReference>